<dbReference type="InterPro" id="IPR023997">
    <property type="entry name" value="TonB-dep_OMP_SusC/RagA_CS"/>
</dbReference>
<name>A0ABY6J896_9BACT</name>
<comment type="similarity">
    <text evidence="7">Belongs to the TonB-dependent receptor family.</text>
</comment>
<dbReference type="Gene3D" id="2.170.130.10">
    <property type="entry name" value="TonB-dependent receptor, plug domain"/>
    <property type="match status" value="1"/>
</dbReference>
<comment type="subcellular location">
    <subcellularLocation>
        <location evidence="1 7">Cell outer membrane</location>
        <topology evidence="1 7">Multi-pass membrane protein</topology>
    </subcellularLocation>
</comment>
<keyword evidence="2 7" id="KW-0813">Transport</keyword>
<dbReference type="NCBIfam" id="TIGR04056">
    <property type="entry name" value="OMP_RagA_SusC"/>
    <property type="match status" value="1"/>
</dbReference>
<keyword evidence="8" id="KW-0732">Signal</keyword>
<protein>
    <submittedName>
        <fullName evidence="10">SusC/RagA family TonB-linked outer membrane protein</fullName>
    </submittedName>
</protein>
<evidence type="ECO:0000256" key="2">
    <source>
        <dbReference type="ARBA" id="ARBA00022448"/>
    </source>
</evidence>
<dbReference type="RefSeq" id="WP_264283273.1">
    <property type="nucleotide sequence ID" value="NZ_CP107006.1"/>
</dbReference>
<dbReference type="NCBIfam" id="TIGR04057">
    <property type="entry name" value="SusC_RagA_signa"/>
    <property type="match status" value="1"/>
</dbReference>
<dbReference type="SUPFAM" id="SSF56935">
    <property type="entry name" value="Porins"/>
    <property type="match status" value="1"/>
</dbReference>
<dbReference type="EMBL" id="CP107006">
    <property type="protein sequence ID" value="UYQ95551.1"/>
    <property type="molecule type" value="Genomic_DNA"/>
</dbReference>
<keyword evidence="4 7" id="KW-0812">Transmembrane</keyword>
<dbReference type="Pfam" id="PF07715">
    <property type="entry name" value="Plug"/>
    <property type="match status" value="1"/>
</dbReference>
<dbReference type="InterPro" id="IPR012910">
    <property type="entry name" value="Plug_dom"/>
</dbReference>
<evidence type="ECO:0000256" key="1">
    <source>
        <dbReference type="ARBA" id="ARBA00004571"/>
    </source>
</evidence>
<evidence type="ECO:0000259" key="9">
    <source>
        <dbReference type="Pfam" id="PF07715"/>
    </source>
</evidence>
<dbReference type="InterPro" id="IPR023996">
    <property type="entry name" value="TonB-dep_OMP_SusC/RagA"/>
</dbReference>
<feature type="signal peptide" evidence="8">
    <location>
        <begin position="1"/>
        <end position="21"/>
    </location>
</feature>
<dbReference type="InterPro" id="IPR036942">
    <property type="entry name" value="Beta-barrel_TonB_sf"/>
</dbReference>
<evidence type="ECO:0000256" key="6">
    <source>
        <dbReference type="ARBA" id="ARBA00023237"/>
    </source>
</evidence>
<reference evidence="10" key="1">
    <citation type="submission" date="2022-10" db="EMBL/GenBank/DDBJ databases">
        <title>Chitinophaga sp. nov., isolated from soil.</title>
        <authorList>
            <person name="Jeon C.O."/>
        </authorList>
    </citation>
    <scope>NUCLEOTIDE SEQUENCE</scope>
    <source>
        <strain evidence="10">R8</strain>
    </source>
</reference>
<dbReference type="InterPro" id="IPR039426">
    <property type="entry name" value="TonB-dep_rcpt-like"/>
</dbReference>
<feature type="domain" description="TonB-dependent receptor plug" evidence="9">
    <location>
        <begin position="115"/>
        <end position="235"/>
    </location>
</feature>
<dbReference type="PROSITE" id="PS52016">
    <property type="entry name" value="TONB_DEPENDENT_REC_3"/>
    <property type="match status" value="1"/>
</dbReference>
<feature type="chain" id="PRO_5045543676" evidence="8">
    <location>
        <begin position="22"/>
        <end position="1059"/>
    </location>
</feature>
<dbReference type="InterPro" id="IPR018247">
    <property type="entry name" value="EF_Hand_1_Ca_BS"/>
</dbReference>
<evidence type="ECO:0000256" key="4">
    <source>
        <dbReference type="ARBA" id="ARBA00022692"/>
    </source>
</evidence>
<dbReference type="Gene3D" id="2.40.170.20">
    <property type="entry name" value="TonB-dependent receptor, beta-barrel domain"/>
    <property type="match status" value="1"/>
</dbReference>
<dbReference type="Pfam" id="PF13715">
    <property type="entry name" value="CarbopepD_reg_2"/>
    <property type="match status" value="1"/>
</dbReference>
<dbReference type="InterPro" id="IPR008969">
    <property type="entry name" value="CarboxyPept-like_regulatory"/>
</dbReference>
<dbReference type="PROSITE" id="PS00018">
    <property type="entry name" value="EF_HAND_1"/>
    <property type="match status" value="1"/>
</dbReference>
<dbReference type="InterPro" id="IPR037066">
    <property type="entry name" value="Plug_dom_sf"/>
</dbReference>
<evidence type="ECO:0000313" key="11">
    <source>
        <dbReference type="Proteomes" id="UP001162741"/>
    </source>
</evidence>
<keyword evidence="11" id="KW-1185">Reference proteome</keyword>
<keyword evidence="6 7" id="KW-0998">Cell outer membrane</keyword>
<evidence type="ECO:0000256" key="7">
    <source>
        <dbReference type="PROSITE-ProRule" id="PRU01360"/>
    </source>
</evidence>
<sequence>MRHFSLLMLLLTMVCAVPAMAQERTVTGTITDQKTGKGLEGVTIRVKNSTTATFSVADGKFSIKASSSESVLSFSHVGYGVYEIKAANAPAVIALVPLDRAVGEVIVVGYGTKSKRDVLGAIANVKGSEVEDLPVANLGSALVNRLPGVSVNFSSGKPGSTTNINIRNSITFPGTLSATTQPLYVVDGIIVNPITFSQSPNPDFFENLDASQIEDITFLKDASAAVYGAAGAKGVVLITTKKGKIGKPKITYNGYFGQTNESVKTKTMTAYEHAKMLNDGFELNNSAYSNYFAPADLEKLKAMPDRDWHDEFWNAGKIMRHVLNVSGGSERITFFAGGSYYKEKGNYGGIEAEKYSIRASVDAKIIDGLTANLSFSSDLNREERGTLKGANGETDDQTIRALYLTPKWVPTSVNGLPVAFNGPNPPGNWSILGLFNSGNYTRGKSQGLSTNASLEYKPTWLKGLSAKVQFGLLNRNNADKQYYPPYRVANVVNAGYSNNGLLYSDSINANTPWTTIQNNNQLSEGSTIGNSYQLIGTLNYNRSIGKHDISVMFAGDQMEAQSRNIFLTKNQQLVSGVDEFWAFSNDPTTVGSLTDIIRNPQFSQSKKRSFISRAGYNFDDKYLFEFVGRFDASSNFAPDHRWGFFPTVGLGWRISQEAFFMDNVRFIDDLKLRATWGIVGEDRVANKTYVNRFTQTGGILFGNAFTNGLDPNLYPNPEATWEKARTINVGFDLALLKNKLTLTADIYNRYTYDAFNSLDVSVVPMSSGLITAVKNYGKVEAWGAEFALGYRSNIGRDWGISADVNFAFTNSTILQQYYNPSVLGLFGSEALGIPIGLDPRRYNGNNFGYISTGILRSQAEVDALLKENPNYMIDGKKPQVGYMTFKDVNGDGKIDDNDVTLMYDRTTPVVGFGITLGATYKSFRLQTNLNLSVGGKTFYDSEARKVPTNNQNALKFWNDHWTPENPNAKYPRADAPLAKENSTFWALNATQCRINNAVLSYSLPKEFVTRHKIPDLRVMLTGTNLWNIINPFDYKDPYTTNFANYPTLRTISIGVGASL</sequence>
<dbReference type="SUPFAM" id="SSF49464">
    <property type="entry name" value="Carboxypeptidase regulatory domain-like"/>
    <property type="match status" value="1"/>
</dbReference>
<keyword evidence="3 7" id="KW-1134">Transmembrane beta strand</keyword>
<evidence type="ECO:0000256" key="8">
    <source>
        <dbReference type="SAM" id="SignalP"/>
    </source>
</evidence>
<evidence type="ECO:0000256" key="5">
    <source>
        <dbReference type="ARBA" id="ARBA00023136"/>
    </source>
</evidence>
<keyword evidence="5 7" id="KW-0472">Membrane</keyword>
<dbReference type="Proteomes" id="UP001162741">
    <property type="component" value="Chromosome"/>
</dbReference>
<evidence type="ECO:0000256" key="3">
    <source>
        <dbReference type="ARBA" id="ARBA00022452"/>
    </source>
</evidence>
<gene>
    <name evidence="10" type="ORF">MKQ68_10605</name>
</gene>
<accession>A0ABY6J896</accession>
<dbReference type="Gene3D" id="2.60.40.1120">
    <property type="entry name" value="Carboxypeptidase-like, regulatory domain"/>
    <property type="match status" value="1"/>
</dbReference>
<organism evidence="10 11">
    <name type="scientific">Chitinophaga horti</name>
    <dbReference type="NCBI Taxonomy" id="2920382"/>
    <lineage>
        <taxon>Bacteria</taxon>
        <taxon>Pseudomonadati</taxon>
        <taxon>Bacteroidota</taxon>
        <taxon>Chitinophagia</taxon>
        <taxon>Chitinophagales</taxon>
        <taxon>Chitinophagaceae</taxon>
        <taxon>Chitinophaga</taxon>
    </lineage>
</organism>
<evidence type="ECO:0000313" key="10">
    <source>
        <dbReference type="EMBL" id="UYQ95551.1"/>
    </source>
</evidence>
<proteinExistence type="inferred from homology"/>